<comment type="similarity">
    <text evidence="1">Belongs to the class I-like SAM-binding methyltransferase superfamily. NNMT/PNMT/TEMT family.</text>
</comment>
<protein>
    <submittedName>
        <fullName evidence="5">Nicotinamide N-methyltransferase-like</fullName>
    </submittedName>
</protein>
<dbReference type="PROSITE" id="PS51681">
    <property type="entry name" value="SAM_MT_NNMT_PNMT_TEMT"/>
    <property type="match status" value="1"/>
</dbReference>
<accession>A0AAD1WHH2</accession>
<dbReference type="GO" id="GO:0005829">
    <property type="term" value="C:cytosol"/>
    <property type="evidence" value="ECO:0007669"/>
    <property type="project" value="TreeGrafter"/>
</dbReference>
<dbReference type="Proteomes" id="UP001295444">
    <property type="component" value="Chromosome 07"/>
</dbReference>
<dbReference type="PANTHER" id="PTHR10867">
    <property type="entry name" value="NNMT/PNMT/TEMT FAMILY MEMBER"/>
    <property type="match status" value="1"/>
</dbReference>
<proteinExistence type="inferred from homology"/>
<reference evidence="5" key="1">
    <citation type="submission" date="2022-03" db="EMBL/GenBank/DDBJ databases">
        <authorList>
            <person name="Alioto T."/>
            <person name="Alioto T."/>
            <person name="Gomez Garrido J."/>
        </authorList>
    </citation>
    <scope>NUCLEOTIDE SEQUENCE</scope>
</reference>
<dbReference type="EMBL" id="OW240918">
    <property type="protein sequence ID" value="CAH2306452.1"/>
    <property type="molecule type" value="Genomic_DNA"/>
</dbReference>
<keyword evidence="3" id="KW-0808">Transferase</keyword>
<dbReference type="InterPro" id="IPR029063">
    <property type="entry name" value="SAM-dependent_MTases_sf"/>
</dbReference>
<dbReference type="Gene3D" id="3.40.50.150">
    <property type="entry name" value="Vaccinia Virus protein VP39"/>
    <property type="match status" value="1"/>
</dbReference>
<dbReference type="AlphaFoldDB" id="A0AAD1WHH2"/>
<dbReference type="SUPFAM" id="SSF53335">
    <property type="entry name" value="S-adenosyl-L-methionine-dependent methyltransferases"/>
    <property type="match status" value="1"/>
</dbReference>
<evidence type="ECO:0000256" key="1">
    <source>
        <dbReference type="ARBA" id="ARBA00007996"/>
    </source>
</evidence>
<dbReference type="Pfam" id="PF01234">
    <property type="entry name" value="NNMT_PNMT_TEMT"/>
    <property type="match status" value="1"/>
</dbReference>
<evidence type="ECO:0000313" key="5">
    <source>
        <dbReference type="EMBL" id="CAH2306452.1"/>
    </source>
</evidence>
<organism evidence="5 6">
    <name type="scientific">Pelobates cultripes</name>
    <name type="common">Western spadefoot toad</name>
    <dbReference type="NCBI Taxonomy" id="61616"/>
    <lineage>
        <taxon>Eukaryota</taxon>
        <taxon>Metazoa</taxon>
        <taxon>Chordata</taxon>
        <taxon>Craniata</taxon>
        <taxon>Vertebrata</taxon>
        <taxon>Euteleostomi</taxon>
        <taxon>Amphibia</taxon>
        <taxon>Batrachia</taxon>
        <taxon>Anura</taxon>
        <taxon>Pelobatoidea</taxon>
        <taxon>Pelobatidae</taxon>
        <taxon>Pelobates</taxon>
    </lineage>
</organism>
<evidence type="ECO:0000256" key="2">
    <source>
        <dbReference type="ARBA" id="ARBA00022603"/>
    </source>
</evidence>
<gene>
    <name evidence="5" type="ORF">PECUL_23A025116</name>
</gene>
<dbReference type="PANTHER" id="PTHR10867:SF32">
    <property type="entry name" value="NICOTINAMIDE N-METHYLTRANSFERASE"/>
    <property type="match status" value="1"/>
</dbReference>
<keyword evidence="2" id="KW-0489">Methyltransferase</keyword>
<evidence type="ECO:0000256" key="4">
    <source>
        <dbReference type="ARBA" id="ARBA00022691"/>
    </source>
</evidence>
<dbReference type="GO" id="GO:0032259">
    <property type="term" value="P:methylation"/>
    <property type="evidence" value="ECO:0007669"/>
    <property type="project" value="UniProtKB-KW"/>
</dbReference>
<evidence type="ECO:0000256" key="3">
    <source>
        <dbReference type="ARBA" id="ARBA00022679"/>
    </source>
</evidence>
<dbReference type="GO" id="GO:0008170">
    <property type="term" value="F:N-methyltransferase activity"/>
    <property type="evidence" value="ECO:0007669"/>
    <property type="project" value="TreeGrafter"/>
</dbReference>
<name>A0AAD1WHH2_PELCU</name>
<evidence type="ECO:0000313" key="6">
    <source>
        <dbReference type="Proteomes" id="UP001295444"/>
    </source>
</evidence>
<sequence length="262" mass="30307">MMEAEALKHYHDEEFDPQMLVKMYVSEDKTHTKEELLEYPMKVVYELCSTGTVKGETLIDLSGGPDLGQLLVAGNFYKEITVLESSVASQEEIQRWLNRHPDATDWSHATRLLSKLIGGSISTEELEEKTRRAIKHCLLWDPCKDNPVEPDNLPQADTLLSTWYLEVACKDHDSYRNYLKKFLSYLKVGGHIILFYASKCTHYTIYQQRFSTLNYEKEFVKTVLLDSGIAIERSSLNKSKVDSHQVKYEHFGYFLGHKEKQV</sequence>
<dbReference type="InterPro" id="IPR000940">
    <property type="entry name" value="NNMT_TEMT_trans"/>
</dbReference>
<keyword evidence="6" id="KW-1185">Reference proteome</keyword>
<keyword evidence="4" id="KW-0949">S-adenosyl-L-methionine</keyword>